<gene>
    <name evidence="2" type="ORF">SAMN05720469_11566</name>
</gene>
<dbReference type="InterPro" id="IPR057087">
    <property type="entry name" value="Gp12-like"/>
</dbReference>
<dbReference type="RefSeq" id="WP_073304454.1">
    <property type="nucleotide sequence ID" value="NZ_FRAW01000015.1"/>
</dbReference>
<dbReference type="NCBIfam" id="NF047498">
    <property type="entry name" value="LIC_12616_fam"/>
    <property type="match status" value="1"/>
</dbReference>
<sequence>MNVREIVSAICRYFNGREEFSGCPFIQSPSNAPAPKENYIAVSVESVEQHGSEMRPAPGEGVASGFEQVATVAFTEVEGDGDNIRRVRNEMQCREFLESVAWPAGFTVWDFTDIISVDTFDGEFFVRQWRFTLRANFEDLKNENVPKIESVEPLELKAI</sequence>
<dbReference type="EMBL" id="FRAW01000015">
    <property type="protein sequence ID" value="SHK72768.1"/>
    <property type="molecule type" value="Genomic_DNA"/>
</dbReference>
<name>A0A1M6UU74_9BACT</name>
<dbReference type="AlphaFoldDB" id="A0A1M6UU74"/>
<proteinExistence type="predicted"/>
<feature type="domain" description="Phage neck terminator protein gp12-like" evidence="1">
    <location>
        <begin position="25"/>
        <end position="151"/>
    </location>
</feature>
<evidence type="ECO:0000313" key="3">
    <source>
        <dbReference type="Proteomes" id="UP000184275"/>
    </source>
</evidence>
<dbReference type="Pfam" id="PF23961">
    <property type="entry name" value="Phage_tail_terminator_9"/>
    <property type="match status" value="1"/>
</dbReference>
<organism evidence="2 3">
    <name type="scientific">Fibrobacter intestinalis</name>
    <dbReference type="NCBI Taxonomy" id="28122"/>
    <lineage>
        <taxon>Bacteria</taxon>
        <taxon>Pseudomonadati</taxon>
        <taxon>Fibrobacterota</taxon>
        <taxon>Fibrobacteria</taxon>
        <taxon>Fibrobacterales</taxon>
        <taxon>Fibrobacteraceae</taxon>
        <taxon>Fibrobacter</taxon>
    </lineage>
</organism>
<evidence type="ECO:0000313" key="2">
    <source>
        <dbReference type="EMBL" id="SHK72768.1"/>
    </source>
</evidence>
<accession>A0A1M6UU74</accession>
<dbReference type="Proteomes" id="UP000184275">
    <property type="component" value="Unassembled WGS sequence"/>
</dbReference>
<evidence type="ECO:0000259" key="1">
    <source>
        <dbReference type="Pfam" id="PF23961"/>
    </source>
</evidence>
<keyword evidence="3" id="KW-1185">Reference proteome</keyword>
<reference evidence="3" key="1">
    <citation type="submission" date="2016-11" db="EMBL/GenBank/DDBJ databases">
        <authorList>
            <person name="Varghese N."/>
            <person name="Submissions S."/>
        </authorList>
    </citation>
    <scope>NUCLEOTIDE SEQUENCE [LARGE SCALE GENOMIC DNA]</scope>
    <source>
        <strain evidence="3">UWOS</strain>
    </source>
</reference>
<protein>
    <recommendedName>
        <fullName evidence="1">Phage neck terminator protein gp12-like domain-containing protein</fullName>
    </recommendedName>
</protein>